<comment type="caution">
    <text evidence="1">The sequence shown here is derived from an EMBL/GenBank/DDBJ whole genome shotgun (WGS) entry which is preliminary data.</text>
</comment>
<reference evidence="1 2" key="1">
    <citation type="submission" date="2020-08" db="EMBL/GenBank/DDBJ databases">
        <title>Genomic Encyclopedia of Type Strains, Phase IV (KMG-IV): sequencing the most valuable type-strain genomes for metagenomic binning, comparative biology and taxonomic classification.</title>
        <authorList>
            <person name="Goeker M."/>
        </authorList>
    </citation>
    <scope>NUCLEOTIDE SEQUENCE [LARGE SCALE GENOMIC DNA]</scope>
    <source>
        <strain evidence="1 2">DSM 100044</strain>
    </source>
</reference>
<dbReference type="AlphaFoldDB" id="A0A7W9BG39"/>
<proteinExistence type="predicted"/>
<name>A0A7W9BG39_9SPHN</name>
<dbReference type="EMBL" id="JACIJK010000012">
    <property type="protein sequence ID" value="MBB5716566.1"/>
    <property type="molecule type" value="Genomic_DNA"/>
</dbReference>
<sequence>MKAHDKPAEVEQVADEVLIDGPDGAVSSFTPEAALQTANRIEQAAVDALLARPWVEAD</sequence>
<accession>A0A7W9BG39</accession>
<dbReference type="Proteomes" id="UP000546200">
    <property type="component" value="Unassembled WGS sequence"/>
</dbReference>
<evidence type="ECO:0000313" key="2">
    <source>
        <dbReference type="Proteomes" id="UP000546200"/>
    </source>
</evidence>
<evidence type="ECO:0000313" key="1">
    <source>
        <dbReference type="EMBL" id="MBB5716566.1"/>
    </source>
</evidence>
<keyword evidence="2" id="KW-1185">Reference proteome</keyword>
<dbReference type="RefSeq" id="WP_184059956.1">
    <property type="nucleotide sequence ID" value="NZ_JACIJK010000012.1"/>
</dbReference>
<organism evidence="1 2">
    <name type="scientific">Sphingomonas aerophila</name>
    <dbReference type="NCBI Taxonomy" id="1344948"/>
    <lineage>
        <taxon>Bacteria</taxon>
        <taxon>Pseudomonadati</taxon>
        <taxon>Pseudomonadota</taxon>
        <taxon>Alphaproteobacteria</taxon>
        <taxon>Sphingomonadales</taxon>
        <taxon>Sphingomonadaceae</taxon>
        <taxon>Sphingomonas</taxon>
    </lineage>
</organism>
<gene>
    <name evidence="1" type="ORF">FHS94_003436</name>
</gene>
<protein>
    <submittedName>
        <fullName evidence="1">Uncharacterized protein</fullName>
    </submittedName>
</protein>